<evidence type="ECO:0000256" key="5">
    <source>
        <dbReference type="ARBA" id="ARBA00023015"/>
    </source>
</evidence>
<keyword evidence="8" id="KW-0539">Nucleus</keyword>
<dbReference type="Pfam" id="PF08550">
    <property type="entry name" value="GATA_AreA"/>
    <property type="match status" value="1"/>
</dbReference>
<feature type="compositionally biased region" description="Polar residues" evidence="10">
    <location>
        <begin position="535"/>
        <end position="553"/>
    </location>
</feature>
<evidence type="ECO:0000256" key="8">
    <source>
        <dbReference type="ARBA" id="ARBA00023242"/>
    </source>
</evidence>
<gene>
    <name evidence="12" type="primary">GAT1</name>
    <name evidence="12" type="ORF">LTR24_001200</name>
</gene>
<dbReference type="Gene3D" id="3.30.50.10">
    <property type="entry name" value="Erythroid Transcription Factor GATA-1, subunit A"/>
    <property type="match status" value="1"/>
</dbReference>
<comment type="subcellular location">
    <subcellularLocation>
        <location evidence="1">Nucleus</location>
    </subcellularLocation>
</comment>
<evidence type="ECO:0000256" key="4">
    <source>
        <dbReference type="ARBA" id="ARBA00022833"/>
    </source>
</evidence>
<accession>A0ABR0KNG7</accession>
<dbReference type="InterPro" id="IPR013860">
    <property type="entry name" value="AreA_GATA"/>
</dbReference>
<evidence type="ECO:0000256" key="10">
    <source>
        <dbReference type="SAM" id="MobiDB-lite"/>
    </source>
</evidence>
<feature type="region of interest" description="Disordered" evidence="10">
    <location>
        <begin position="666"/>
        <end position="819"/>
    </location>
</feature>
<comment type="caution">
    <text evidence="12">The sequence shown here is derived from an EMBL/GenBank/DDBJ whole genome shotgun (WGS) entry which is preliminary data.</text>
</comment>
<dbReference type="PROSITE" id="PS50114">
    <property type="entry name" value="GATA_ZN_FINGER_2"/>
    <property type="match status" value="1"/>
</dbReference>
<organism evidence="12 13">
    <name type="scientific">Lithohypha guttulata</name>
    <dbReference type="NCBI Taxonomy" id="1690604"/>
    <lineage>
        <taxon>Eukaryota</taxon>
        <taxon>Fungi</taxon>
        <taxon>Dikarya</taxon>
        <taxon>Ascomycota</taxon>
        <taxon>Pezizomycotina</taxon>
        <taxon>Eurotiomycetes</taxon>
        <taxon>Chaetothyriomycetidae</taxon>
        <taxon>Chaetothyriales</taxon>
        <taxon>Trichomeriaceae</taxon>
        <taxon>Lithohypha</taxon>
    </lineage>
</organism>
<dbReference type="CDD" id="cd00202">
    <property type="entry name" value="ZnF_GATA"/>
    <property type="match status" value="1"/>
</dbReference>
<keyword evidence="5" id="KW-0805">Transcription regulation</keyword>
<feature type="compositionally biased region" description="Low complexity" evidence="10">
    <location>
        <begin position="746"/>
        <end position="759"/>
    </location>
</feature>
<feature type="compositionally biased region" description="Polar residues" evidence="10">
    <location>
        <begin position="694"/>
        <end position="709"/>
    </location>
</feature>
<evidence type="ECO:0000256" key="1">
    <source>
        <dbReference type="ARBA" id="ARBA00004123"/>
    </source>
</evidence>
<evidence type="ECO:0000256" key="6">
    <source>
        <dbReference type="ARBA" id="ARBA00023063"/>
    </source>
</evidence>
<dbReference type="PROSITE" id="PS00344">
    <property type="entry name" value="GATA_ZN_FINGER_1"/>
    <property type="match status" value="1"/>
</dbReference>
<evidence type="ECO:0000256" key="9">
    <source>
        <dbReference type="PROSITE-ProRule" id="PRU00094"/>
    </source>
</evidence>
<evidence type="ECO:0000259" key="11">
    <source>
        <dbReference type="PROSITE" id="PS50114"/>
    </source>
</evidence>
<dbReference type="PRINTS" id="PR00619">
    <property type="entry name" value="GATAZNFINGER"/>
</dbReference>
<evidence type="ECO:0000256" key="2">
    <source>
        <dbReference type="ARBA" id="ARBA00022723"/>
    </source>
</evidence>
<feature type="compositionally biased region" description="Polar residues" evidence="10">
    <location>
        <begin position="667"/>
        <end position="680"/>
    </location>
</feature>
<keyword evidence="6" id="KW-0534">Nitrate assimilation</keyword>
<protein>
    <submittedName>
        <fullName evidence="12">Sodium- and chloride-dependent GABA transporter 1</fullName>
    </submittedName>
</protein>
<feature type="region of interest" description="Disordered" evidence="10">
    <location>
        <begin position="1"/>
        <end position="37"/>
    </location>
</feature>
<proteinExistence type="predicted"/>
<feature type="compositionally biased region" description="Low complexity" evidence="10">
    <location>
        <begin position="580"/>
        <end position="601"/>
    </location>
</feature>
<dbReference type="Pfam" id="PF00320">
    <property type="entry name" value="GATA"/>
    <property type="match status" value="1"/>
</dbReference>
<feature type="region of interest" description="Disordered" evidence="10">
    <location>
        <begin position="133"/>
        <end position="160"/>
    </location>
</feature>
<keyword evidence="3 9" id="KW-0863">Zinc-finger</keyword>
<keyword evidence="13" id="KW-1185">Reference proteome</keyword>
<keyword evidence="2" id="KW-0479">Metal-binding</keyword>
<keyword evidence="7" id="KW-0804">Transcription</keyword>
<feature type="compositionally biased region" description="Polar residues" evidence="10">
    <location>
        <begin position="777"/>
        <end position="794"/>
    </location>
</feature>
<sequence length="858" mass="92790">MSGFHGERGGVTALRATPARRSKHDTQGTECLPDVQSPERLLQHATTHADAVVQSELLQDTVFPTWKDDGATEGVETPEELQKNDPLGTQIWKLYSRTKTRLPNQERMENLTWRMMAMNLRKREKEQALAAQKATPAKVPSGPSGIALQLRGSADETPYDQQSDAMNLDDFIVPSSVASPAGVAAEAPVEDLNTQNNSHVGIAIKRKDKSQQQMPKQLPAASLPRQMQNKGRPGEFDYVQRRVRKTSIDEKSTRKRRAEFSPQVPPTNNVTEAPDYSLDMPNSSYQQHPLAQGHMALSLDTYGMPDDPILSSAGPFTHNFAFTPGASPMVTNGPFSSHFNQQSLASSLNSAAEYYSPPHSGYQSGVSTPQPMQDNEQPYYFGDLGLDLRHQRGIPVVPQRHDAMMPGMNGNFNFTHPSNDQLYGSLTSHSMGSYPLQQQHVEPHRVLDPSFGRRVSPGFSMGGRDNMFHFGADSDNEDDDNQLLLQNYNETLGGDPSLDLNSGLQWDSTMSDLHNLQKLPHQPKQVRIGGAEMMGTSSDWTGRSLLTQGSSMSVGDMRGDDLRRGKVPRTASTPALNQQGPSSVSSPAPSGFSSRAPSRPGSPGPKGQDANGVPTTCTNCYTQTTPLWRRNPEGHPLCNACGLFLKLHGVVRPLSLKTDVIKKRNRGSGTTVNIGGTSTRGLKKPSRKDLIQPTPATTPSSANALSDNNSHSPGSAHGSAGSSSAVTTPTSISAGNTTGGKPGVVPIAAAPPKQPIQPATSSRTVAITPKRQRRQSRVSTNNLPAIAANNNQGDQEMRDADTTPRNFQAPTTRARTDSSFTGTTTMASLMQGGANPQTNKTSTLSPNSQEWEWLTMSL</sequence>
<evidence type="ECO:0000256" key="3">
    <source>
        <dbReference type="ARBA" id="ARBA00022771"/>
    </source>
</evidence>
<dbReference type="Proteomes" id="UP001345013">
    <property type="component" value="Unassembled WGS sequence"/>
</dbReference>
<feature type="compositionally biased region" description="Polar residues" evidence="10">
    <location>
        <begin position="803"/>
        <end position="819"/>
    </location>
</feature>
<dbReference type="SMART" id="SM00401">
    <property type="entry name" value="ZnF_GATA"/>
    <property type="match status" value="1"/>
</dbReference>
<name>A0ABR0KNG7_9EURO</name>
<feature type="region of interest" description="Disordered" evidence="10">
    <location>
        <begin position="534"/>
        <end position="614"/>
    </location>
</feature>
<dbReference type="PANTHER" id="PTHR10071">
    <property type="entry name" value="TRANSCRIPTION FACTOR GATA FAMILY MEMBER"/>
    <property type="match status" value="1"/>
</dbReference>
<keyword evidence="4" id="KW-0862">Zinc</keyword>
<dbReference type="InterPro" id="IPR039355">
    <property type="entry name" value="Transcription_factor_GATA"/>
</dbReference>
<evidence type="ECO:0000256" key="7">
    <source>
        <dbReference type="ARBA" id="ARBA00023163"/>
    </source>
</evidence>
<feature type="region of interest" description="Disordered" evidence="10">
    <location>
        <begin position="248"/>
        <end position="270"/>
    </location>
</feature>
<reference evidence="12 13" key="1">
    <citation type="submission" date="2023-08" db="EMBL/GenBank/DDBJ databases">
        <title>Black Yeasts Isolated from many extreme environments.</title>
        <authorList>
            <person name="Coleine C."/>
            <person name="Stajich J.E."/>
            <person name="Selbmann L."/>
        </authorList>
    </citation>
    <scope>NUCLEOTIDE SEQUENCE [LARGE SCALE GENOMIC DNA]</scope>
    <source>
        <strain evidence="12 13">CCFEE 5885</strain>
    </source>
</reference>
<feature type="domain" description="GATA-type" evidence="11">
    <location>
        <begin position="611"/>
        <end position="664"/>
    </location>
</feature>
<feature type="compositionally biased region" description="Polar residues" evidence="10">
    <location>
        <begin position="570"/>
        <end position="579"/>
    </location>
</feature>
<feature type="compositionally biased region" description="Low complexity" evidence="10">
    <location>
        <begin position="710"/>
        <end position="731"/>
    </location>
</feature>
<dbReference type="PANTHER" id="PTHR10071:SF281">
    <property type="entry name" value="BOX A-BINDING FACTOR-RELATED"/>
    <property type="match status" value="1"/>
</dbReference>
<dbReference type="EMBL" id="JAVRRG010000008">
    <property type="protein sequence ID" value="KAK5100135.1"/>
    <property type="molecule type" value="Genomic_DNA"/>
</dbReference>
<dbReference type="InterPro" id="IPR013088">
    <property type="entry name" value="Znf_NHR/GATA"/>
</dbReference>
<feature type="region of interest" description="Disordered" evidence="10">
    <location>
        <begin position="207"/>
        <end position="232"/>
    </location>
</feature>
<evidence type="ECO:0000313" key="13">
    <source>
        <dbReference type="Proteomes" id="UP001345013"/>
    </source>
</evidence>
<evidence type="ECO:0000313" key="12">
    <source>
        <dbReference type="EMBL" id="KAK5100135.1"/>
    </source>
</evidence>
<dbReference type="SUPFAM" id="SSF57716">
    <property type="entry name" value="Glucocorticoid receptor-like (DNA-binding domain)"/>
    <property type="match status" value="1"/>
</dbReference>
<dbReference type="InterPro" id="IPR000679">
    <property type="entry name" value="Znf_GATA"/>
</dbReference>